<evidence type="ECO:0000313" key="2">
    <source>
        <dbReference type="EMBL" id="QQP88075.1"/>
    </source>
</evidence>
<name>A0ABX7B188_9PROT</name>
<keyword evidence="3" id="KW-1185">Reference proteome</keyword>
<dbReference type="EMBL" id="CP067420">
    <property type="protein sequence ID" value="QQP88075.1"/>
    <property type="molecule type" value="Genomic_DNA"/>
</dbReference>
<keyword evidence="1" id="KW-1133">Transmembrane helix</keyword>
<accession>A0ABX7B188</accession>
<evidence type="ECO:0000313" key="3">
    <source>
        <dbReference type="Proteomes" id="UP000595197"/>
    </source>
</evidence>
<protein>
    <submittedName>
        <fullName evidence="2">Uncharacterized protein</fullName>
    </submittedName>
</protein>
<organism evidence="2 3">
    <name type="scientific">Skermanella cutis</name>
    <dbReference type="NCBI Taxonomy" id="2775420"/>
    <lineage>
        <taxon>Bacteria</taxon>
        <taxon>Pseudomonadati</taxon>
        <taxon>Pseudomonadota</taxon>
        <taxon>Alphaproteobacteria</taxon>
        <taxon>Rhodospirillales</taxon>
        <taxon>Azospirillaceae</taxon>
        <taxon>Skermanella</taxon>
    </lineage>
</organism>
<feature type="transmembrane region" description="Helical" evidence="1">
    <location>
        <begin position="84"/>
        <end position="106"/>
    </location>
</feature>
<keyword evidence="1" id="KW-0472">Membrane</keyword>
<evidence type="ECO:0000256" key="1">
    <source>
        <dbReference type="SAM" id="Phobius"/>
    </source>
</evidence>
<sequence length="111" mass="11898">MSVPASNRRVTYTLATLRRGVWQTSGTIDSLDSALARARETLGTGKVERVRVEQCFTDPGAKRAVMTTVFEEAGAAPPRFEVNAWMLLGISVLLGIAAFLITGFLLQGPGS</sequence>
<dbReference type="RefSeq" id="WP_201072501.1">
    <property type="nucleotide sequence ID" value="NZ_CP067420.1"/>
</dbReference>
<keyword evidence="1" id="KW-0812">Transmembrane</keyword>
<gene>
    <name evidence="2" type="ORF">IGS68_18675</name>
</gene>
<proteinExistence type="predicted"/>
<reference evidence="2" key="1">
    <citation type="submission" date="2021-02" db="EMBL/GenBank/DDBJ databases">
        <title>Skermanella TT6 skin isolate.</title>
        <authorList>
            <person name="Lee K."/>
            <person name="Ganzorig M."/>
        </authorList>
    </citation>
    <scope>NUCLEOTIDE SEQUENCE</scope>
    <source>
        <strain evidence="2">TT6</strain>
    </source>
</reference>
<dbReference type="Proteomes" id="UP000595197">
    <property type="component" value="Chromosome"/>
</dbReference>